<sequence length="64" mass="7396">MDLHLPHATLNSSIQHMPFLHNTTHKRTKQQEINQPNKPDPPSSNQTHSKTNTYLSEKKVKVKL</sequence>
<accession>A0A5B0QMH5</accession>
<name>A0A5B0QMH5_PUCGR</name>
<reference evidence="2 3" key="1">
    <citation type="submission" date="2019-05" db="EMBL/GenBank/DDBJ databases">
        <title>Emergence of the Ug99 lineage of the wheat stem rust pathogen through somatic hybridization.</title>
        <authorList>
            <person name="Li F."/>
            <person name="Upadhyaya N.M."/>
            <person name="Sperschneider J."/>
            <person name="Matny O."/>
            <person name="Nguyen-Phuc H."/>
            <person name="Mago R."/>
            <person name="Raley C."/>
            <person name="Miller M.E."/>
            <person name="Silverstein K.A.T."/>
            <person name="Henningsen E."/>
            <person name="Hirsch C.D."/>
            <person name="Visser B."/>
            <person name="Pretorius Z.A."/>
            <person name="Steffenson B.J."/>
            <person name="Schwessinger B."/>
            <person name="Dodds P.N."/>
            <person name="Figueroa M."/>
        </authorList>
    </citation>
    <scope>NUCLEOTIDE SEQUENCE [LARGE SCALE GENOMIC DNA]</scope>
    <source>
        <strain evidence="2">21-0</strain>
    </source>
</reference>
<evidence type="ECO:0000313" key="2">
    <source>
        <dbReference type="EMBL" id="KAA1114332.1"/>
    </source>
</evidence>
<dbReference type="AlphaFoldDB" id="A0A5B0QMH5"/>
<dbReference type="EMBL" id="VSWC01000014">
    <property type="protein sequence ID" value="KAA1114332.1"/>
    <property type="molecule type" value="Genomic_DNA"/>
</dbReference>
<dbReference type="Proteomes" id="UP000324748">
    <property type="component" value="Unassembled WGS sequence"/>
</dbReference>
<feature type="region of interest" description="Disordered" evidence="1">
    <location>
        <begin position="1"/>
        <end position="64"/>
    </location>
</feature>
<evidence type="ECO:0000313" key="3">
    <source>
        <dbReference type="Proteomes" id="UP000324748"/>
    </source>
</evidence>
<comment type="caution">
    <text evidence="2">The sequence shown here is derived from an EMBL/GenBank/DDBJ whole genome shotgun (WGS) entry which is preliminary data.</text>
</comment>
<proteinExistence type="predicted"/>
<evidence type="ECO:0000256" key="1">
    <source>
        <dbReference type="SAM" id="MobiDB-lite"/>
    </source>
</evidence>
<protein>
    <submittedName>
        <fullName evidence="2">Uncharacterized protein</fullName>
    </submittedName>
</protein>
<organism evidence="2 3">
    <name type="scientific">Puccinia graminis f. sp. tritici</name>
    <dbReference type="NCBI Taxonomy" id="56615"/>
    <lineage>
        <taxon>Eukaryota</taxon>
        <taxon>Fungi</taxon>
        <taxon>Dikarya</taxon>
        <taxon>Basidiomycota</taxon>
        <taxon>Pucciniomycotina</taxon>
        <taxon>Pucciniomycetes</taxon>
        <taxon>Pucciniales</taxon>
        <taxon>Pucciniaceae</taxon>
        <taxon>Puccinia</taxon>
    </lineage>
</organism>
<feature type="compositionally biased region" description="Polar residues" evidence="1">
    <location>
        <begin position="31"/>
        <end position="55"/>
    </location>
</feature>
<keyword evidence="3" id="KW-1185">Reference proteome</keyword>
<gene>
    <name evidence="2" type="ORF">PGT21_004812</name>
</gene>